<comment type="caution">
    <text evidence="8">The sequence shown here is derived from an EMBL/GenBank/DDBJ whole genome shotgun (WGS) entry which is preliminary data.</text>
</comment>
<dbReference type="InterPro" id="IPR035906">
    <property type="entry name" value="MetI-like_sf"/>
</dbReference>
<protein>
    <submittedName>
        <fullName evidence="8">Glycine/betaine ABC transporter</fullName>
    </submittedName>
</protein>
<dbReference type="OrthoDB" id="9801163at2"/>
<feature type="domain" description="ABC transmembrane type-1" evidence="7">
    <location>
        <begin position="24"/>
        <end position="205"/>
    </location>
</feature>
<feature type="transmembrane region" description="Helical" evidence="6">
    <location>
        <begin position="68"/>
        <end position="85"/>
    </location>
</feature>
<reference evidence="8 9" key="1">
    <citation type="submission" date="2015-07" db="EMBL/GenBank/DDBJ databases">
        <title>Whole genome sequence of Herpetosiphon geysericola DSM 7119.</title>
        <authorList>
            <person name="Hemp J."/>
            <person name="Ward L.M."/>
            <person name="Pace L.A."/>
            <person name="Fischer W.W."/>
        </authorList>
    </citation>
    <scope>NUCLEOTIDE SEQUENCE [LARGE SCALE GENOMIC DNA]</scope>
    <source>
        <strain evidence="8 9">DSM 7119</strain>
    </source>
</reference>
<evidence type="ECO:0000256" key="3">
    <source>
        <dbReference type="ARBA" id="ARBA00022692"/>
    </source>
</evidence>
<keyword evidence="4 6" id="KW-1133">Transmembrane helix</keyword>
<dbReference type="Gene3D" id="1.10.3720.10">
    <property type="entry name" value="MetI-like"/>
    <property type="match status" value="1"/>
</dbReference>
<dbReference type="PANTHER" id="PTHR30177:SF4">
    <property type="entry name" value="OSMOPROTECTANT IMPORT PERMEASE PROTEIN OSMW"/>
    <property type="match status" value="1"/>
</dbReference>
<evidence type="ECO:0000256" key="1">
    <source>
        <dbReference type="ARBA" id="ARBA00004141"/>
    </source>
</evidence>
<dbReference type="InterPro" id="IPR000515">
    <property type="entry name" value="MetI-like"/>
</dbReference>
<keyword evidence="2 6" id="KW-0813">Transport</keyword>
<keyword evidence="9" id="KW-1185">Reference proteome</keyword>
<evidence type="ECO:0000313" key="9">
    <source>
        <dbReference type="Proteomes" id="UP000050277"/>
    </source>
</evidence>
<accession>A0A0P6YLC3</accession>
<dbReference type="CDD" id="cd06261">
    <property type="entry name" value="TM_PBP2"/>
    <property type="match status" value="1"/>
</dbReference>
<organism evidence="8 9">
    <name type="scientific">Herpetosiphon geysericola</name>
    <dbReference type="NCBI Taxonomy" id="70996"/>
    <lineage>
        <taxon>Bacteria</taxon>
        <taxon>Bacillati</taxon>
        <taxon>Chloroflexota</taxon>
        <taxon>Chloroflexia</taxon>
        <taxon>Herpetosiphonales</taxon>
        <taxon>Herpetosiphonaceae</taxon>
        <taxon>Herpetosiphon</taxon>
    </lineage>
</organism>
<dbReference type="AlphaFoldDB" id="A0A0P6YLC3"/>
<feature type="transmembrane region" description="Helical" evidence="6">
    <location>
        <begin position="132"/>
        <end position="151"/>
    </location>
</feature>
<dbReference type="SUPFAM" id="SSF161098">
    <property type="entry name" value="MetI-like"/>
    <property type="match status" value="1"/>
</dbReference>
<evidence type="ECO:0000256" key="2">
    <source>
        <dbReference type="ARBA" id="ARBA00022448"/>
    </source>
</evidence>
<name>A0A0P6YLC3_9CHLR</name>
<sequence length="217" mass="22980">MSVFQQALAYALEPRNLARLSAALSRHGQLVASAMAIALLLGLPFGWWSSRSRIISALAINTTNILRVIPSLAILFLFVAIPGYGLSIRSAIVALTILALPPILINTNAAFRTLNPAVREAAKAMGMPAWLQLWRVELPLAAPVILSGIRIALVEVIASATLAAFIGAGGLGSFITLGFSMSRVDILLVGAIPVALLAIVAEIVMAGLLRWVRPPQF</sequence>
<evidence type="ECO:0000256" key="4">
    <source>
        <dbReference type="ARBA" id="ARBA00022989"/>
    </source>
</evidence>
<dbReference type="PROSITE" id="PS50928">
    <property type="entry name" value="ABC_TM1"/>
    <property type="match status" value="1"/>
</dbReference>
<dbReference type="STRING" id="70996.SE18_14315"/>
<feature type="transmembrane region" description="Helical" evidence="6">
    <location>
        <begin position="91"/>
        <end position="111"/>
    </location>
</feature>
<keyword evidence="5 6" id="KW-0472">Membrane</keyword>
<comment type="subcellular location">
    <subcellularLocation>
        <location evidence="6">Cell membrane</location>
        <topology evidence="6">Multi-pass membrane protein</topology>
    </subcellularLocation>
    <subcellularLocation>
        <location evidence="1">Membrane</location>
        <topology evidence="1">Multi-pass membrane protein</topology>
    </subcellularLocation>
</comment>
<dbReference type="PANTHER" id="PTHR30177">
    <property type="entry name" value="GLYCINE BETAINE/L-PROLINE TRANSPORT SYSTEM PERMEASE PROTEIN PROW"/>
    <property type="match status" value="1"/>
</dbReference>
<evidence type="ECO:0000256" key="5">
    <source>
        <dbReference type="ARBA" id="ARBA00023136"/>
    </source>
</evidence>
<dbReference type="GO" id="GO:0055085">
    <property type="term" value="P:transmembrane transport"/>
    <property type="evidence" value="ECO:0007669"/>
    <property type="project" value="InterPro"/>
</dbReference>
<dbReference type="EMBL" id="LGKP01000022">
    <property type="protein sequence ID" value="KPL86054.1"/>
    <property type="molecule type" value="Genomic_DNA"/>
</dbReference>
<gene>
    <name evidence="8" type="ORF">SE18_14315</name>
</gene>
<proteinExistence type="inferred from homology"/>
<comment type="similarity">
    <text evidence="6">Belongs to the binding-protein-dependent transport system permease family.</text>
</comment>
<dbReference type="Pfam" id="PF00528">
    <property type="entry name" value="BPD_transp_1"/>
    <property type="match status" value="1"/>
</dbReference>
<feature type="transmembrane region" description="Helical" evidence="6">
    <location>
        <begin position="30"/>
        <end position="48"/>
    </location>
</feature>
<feature type="transmembrane region" description="Helical" evidence="6">
    <location>
        <begin position="157"/>
        <end position="179"/>
    </location>
</feature>
<dbReference type="InterPro" id="IPR051204">
    <property type="entry name" value="ABC_transp_perm/SBD"/>
</dbReference>
<evidence type="ECO:0000313" key="8">
    <source>
        <dbReference type="EMBL" id="KPL86054.1"/>
    </source>
</evidence>
<dbReference type="Proteomes" id="UP000050277">
    <property type="component" value="Unassembled WGS sequence"/>
</dbReference>
<evidence type="ECO:0000256" key="6">
    <source>
        <dbReference type="RuleBase" id="RU363032"/>
    </source>
</evidence>
<dbReference type="GO" id="GO:0031460">
    <property type="term" value="P:glycine betaine transport"/>
    <property type="evidence" value="ECO:0007669"/>
    <property type="project" value="TreeGrafter"/>
</dbReference>
<evidence type="ECO:0000259" key="7">
    <source>
        <dbReference type="PROSITE" id="PS50928"/>
    </source>
</evidence>
<keyword evidence="3 6" id="KW-0812">Transmembrane</keyword>
<dbReference type="GO" id="GO:0005886">
    <property type="term" value="C:plasma membrane"/>
    <property type="evidence" value="ECO:0007669"/>
    <property type="project" value="UniProtKB-SubCell"/>
</dbReference>
<feature type="transmembrane region" description="Helical" evidence="6">
    <location>
        <begin position="186"/>
        <end position="212"/>
    </location>
</feature>
<dbReference type="RefSeq" id="WP_054535142.1">
    <property type="nucleotide sequence ID" value="NZ_LGKP01000022.1"/>
</dbReference>